<evidence type="ECO:0000256" key="9">
    <source>
        <dbReference type="ARBA" id="ARBA00049301"/>
    </source>
</evidence>
<dbReference type="InterPro" id="IPR050501">
    <property type="entry name" value="ICDH/IPMDH"/>
</dbReference>
<comment type="cofactor">
    <cofactor evidence="2">
        <name>Mg(2+)</name>
        <dbReference type="ChEBI" id="CHEBI:18420"/>
    </cofactor>
</comment>
<keyword evidence="8" id="KW-0464">Manganese</keyword>
<evidence type="ECO:0000256" key="3">
    <source>
        <dbReference type="ARBA" id="ARBA00007769"/>
    </source>
</evidence>
<reference evidence="11" key="1">
    <citation type="journal article" date="2020" name="mSystems">
        <title>Genome- and Community-Level Interaction Insights into Carbon Utilization and Element Cycling Functions of Hydrothermarchaeota in Hydrothermal Sediment.</title>
        <authorList>
            <person name="Zhou Z."/>
            <person name="Liu Y."/>
            <person name="Xu W."/>
            <person name="Pan J."/>
            <person name="Luo Z.H."/>
            <person name="Li M."/>
        </authorList>
    </citation>
    <scope>NUCLEOTIDE SEQUENCE [LARGE SCALE GENOMIC DNA]</scope>
    <source>
        <strain evidence="11">SpSt-222</strain>
    </source>
</reference>
<dbReference type="InterPro" id="IPR019818">
    <property type="entry name" value="IsoCit/isopropylmalate_DH_CS"/>
</dbReference>
<keyword evidence="5" id="KW-0479">Metal-binding</keyword>
<dbReference type="GO" id="GO:0000287">
    <property type="term" value="F:magnesium ion binding"/>
    <property type="evidence" value="ECO:0007669"/>
    <property type="project" value="InterPro"/>
</dbReference>
<evidence type="ECO:0000256" key="4">
    <source>
        <dbReference type="ARBA" id="ARBA00013126"/>
    </source>
</evidence>
<dbReference type="AlphaFoldDB" id="A0A7C1FSL9"/>
<comment type="caution">
    <text evidence="11">The sequence shown here is derived from an EMBL/GenBank/DDBJ whole genome shotgun (WGS) entry which is preliminary data.</text>
</comment>
<accession>A0A7C1FSL9</accession>
<dbReference type="PANTHER" id="PTHR43275">
    <property type="entry name" value="D-MALATE DEHYDROGENASE [DECARBOXYLATING]"/>
    <property type="match status" value="1"/>
</dbReference>
<dbReference type="PROSITE" id="PS00470">
    <property type="entry name" value="IDH_IMDH"/>
    <property type="match status" value="1"/>
</dbReference>
<dbReference type="Gene3D" id="3.40.718.10">
    <property type="entry name" value="Isopropylmalate Dehydrogenase"/>
    <property type="match status" value="1"/>
</dbReference>
<proteinExistence type="inferred from homology"/>
<keyword evidence="6 11" id="KW-0560">Oxidoreductase</keyword>
<evidence type="ECO:0000256" key="8">
    <source>
        <dbReference type="ARBA" id="ARBA00023211"/>
    </source>
</evidence>
<evidence type="ECO:0000256" key="5">
    <source>
        <dbReference type="ARBA" id="ARBA00022723"/>
    </source>
</evidence>
<evidence type="ECO:0000256" key="6">
    <source>
        <dbReference type="ARBA" id="ARBA00023002"/>
    </source>
</evidence>
<gene>
    <name evidence="11" type="ORF">ENP47_08970</name>
</gene>
<dbReference type="GO" id="GO:0051287">
    <property type="term" value="F:NAD binding"/>
    <property type="evidence" value="ECO:0007669"/>
    <property type="project" value="InterPro"/>
</dbReference>
<evidence type="ECO:0000256" key="7">
    <source>
        <dbReference type="ARBA" id="ARBA00023027"/>
    </source>
</evidence>
<organism evidence="11">
    <name type="scientific">Thermomicrobium roseum</name>
    <dbReference type="NCBI Taxonomy" id="500"/>
    <lineage>
        <taxon>Bacteria</taxon>
        <taxon>Pseudomonadati</taxon>
        <taxon>Thermomicrobiota</taxon>
        <taxon>Thermomicrobia</taxon>
        <taxon>Thermomicrobiales</taxon>
        <taxon>Thermomicrobiaceae</taxon>
        <taxon>Thermomicrobium</taxon>
    </lineage>
</organism>
<name>A0A7C1FSL9_THERO</name>
<keyword evidence="7" id="KW-0520">NAD</keyword>
<evidence type="ECO:0000313" key="11">
    <source>
        <dbReference type="EMBL" id="HEF65713.1"/>
    </source>
</evidence>
<dbReference type="InterPro" id="IPR024084">
    <property type="entry name" value="IsoPropMal-DH-like_dom"/>
</dbReference>
<evidence type="ECO:0000256" key="1">
    <source>
        <dbReference type="ARBA" id="ARBA00001936"/>
    </source>
</evidence>
<feature type="domain" description="Isopropylmalate dehydrogenase-like" evidence="10">
    <location>
        <begin position="5"/>
        <end position="347"/>
    </location>
</feature>
<dbReference type="NCBIfam" id="TIGR02089">
    <property type="entry name" value="TTC"/>
    <property type="match status" value="1"/>
</dbReference>
<comment type="cofactor">
    <cofactor evidence="1">
        <name>Mn(2+)</name>
        <dbReference type="ChEBI" id="CHEBI:29035"/>
    </cofactor>
</comment>
<dbReference type="SUPFAM" id="SSF53659">
    <property type="entry name" value="Isocitrate/Isopropylmalate dehydrogenase-like"/>
    <property type="match status" value="1"/>
</dbReference>
<comment type="catalytic activity">
    <reaction evidence="9">
        <text>(R)-malate + NAD(+) = pyruvate + CO2 + NADH</text>
        <dbReference type="Rhea" id="RHEA:18365"/>
        <dbReference type="ChEBI" id="CHEBI:15361"/>
        <dbReference type="ChEBI" id="CHEBI:15588"/>
        <dbReference type="ChEBI" id="CHEBI:16526"/>
        <dbReference type="ChEBI" id="CHEBI:57540"/>
        <dbReference type="ChEBI" id="CHEBI:57945"/>
        <dbReference type="EC" id="1.1.1.83"/>
    </reaction>
</comment>
<dbReference type="EC" id="1.1.1.83" evidence="4"/>
<protein>
    <recommendedName>
        <fullName evidence="4">D-malate dehydrogenase (decarboxylating)</fullName>
        <ecNumber evidence="4">1.1.1.83</ecNumber>
    </recommendedName>
</protein>
<dbReference type="PANTHER" id="PTHR43275:SF1">
    <property type="entry name" value="D-MALATE DEHYDROGENASE [DECARBOXYLATING]"/>
    <property type="match status" value="1"/>
</dbReference>
<evidence type="ECO:0000259" key="10">
    <source>
        <dbReference type="SMART" id="SM01329"/>
    </source>
</evidence>
<evidence type="ECO:0000256" key="2">
    <source>
        <dbReference type="ARBA" id="ARBA00001946"/>
    </source>
</evidence>
<comment type="similarity">
    <text evidence="3">Belongs to the isocitrate and isopropylmalate dehydrogenases family.</text>
</comment>
<dbReference type="Pfam" id="PF00180">
    <property type="entry name" value="Iso_dh"/>
    <property type="match status" value="1"/>
</dbReference>
<dbReference type="EMBL" id="DSJL01000011">
    <property type="protein sequence ID" value="HEF65713.1"/>
    <property type="molecule type" value="Genomic_DNA"/>
</dbReference>
<sequence length="353" mass="38709">MQQFRIAVIPGDGVGKEVVPAGQRVLEAAVAGQAMLTWHVFPWGSDYYRATGAMMPPDGLDQLRQFDAIYLGAVGDPPRIPDYVTLWGLLLPIRKRFDLFVNVRPIRLLPGIRGPLRDKGPQDIDMVFIRENTEGEYAGVGGRVHEGTPHEVALETAVFSRFNVERVVRYAFELARTRRKHLTSITKSNAQRFGMVLWDEVVHEVARDYPDVTVTSLLVDAAAALMVRAPERFDVVVGSNLFADILTDLGGALMGSLGLPPSANLAFDRRYPSLFEPVHGSAPDIAGRGIANPIGTIWAGAMMLEHLGLHTAAARIMRALERLTQEGKVLTPDLGGNATTDQVAERIIELLTE</sequence>
<dbReference type="GO" id="GO:0046553">
    <property type="term" value="F:D-malate dehydrogenase (decarboxylating) (NAD+) activity"/>
    <property type="evidence" value="ECO:0007669"/>
    <property type="project" value="UniProtKB-EC"/>
</dbReference>
<dbReference type="InterPro" id="IPR011829">
    <property type="entry name" value="TTC_DH"/>
</dbReference>
<dbReference type="SMART" id="SM01329">
    <property type="entry name" value="Iso_dh"/>
    <property type="match status" value="1"/>
</dbReference>